<keyword evidence="3" id="KW-1185">Reference proteome</keyword>
<dbReference type="Gene3D" id="3.30.70.1820">
    <property type="entry name" value="L1 transposable element, RRM domain"/>
    <property type="match status" value="1"/>
</dbReference>
<accession>A0A8S0YL31</accession>
<evidence type="ECO:0000256" key="1">
    <source>
        <dbReference type="SAM" id="MobiDB-lite"/>
    </source>
</evidence>
<evidence type="ECO:0000313" key="3">
    <source>
        <dbReference type="Proteomes" id="UP000494106"/>
    </source>
</evidence>
<gene>
    <name evidence="2" type="ORF">APLA_LOCUS90</name>
</gene>
<protein>
    <recommendedName>
        <fullName evidence="4">Endonuclease-reverse transcriptase</fullName>
    </recommendedName>
</protein>
<name>A0A8S0YL31_ARCPL</name>
<dbReference type="OrthoDB" id="6059368at2759"/>
<proteinExistence type="predicted"/>
<organism evidence="2 3">
    <name type="scientific">Arctia plantaginis</name>
    <name type="common">Wood tiger moth</name>
    <name type="synonym">Phalaena plantaginis</name>
    <dbReference type="NCBI Taxonomy" id="874455"/>
    <lineage>
        <taxon>Eukaryota</taxon>
        <taxon>Metazoa</taxon>
        <taxon>Ecdysozoa</taxon>
        <taxon>Arthropoda</taxon>
        <taxon>Hexapoda</taxon>
        <taxon>Insecta</taxon>
        <taxon>Pterygota</taxon>
        <taxon>Neoptera</taxon>
        <taxon>Endopterygota</taxon>
        <taxon>Lepidoptera</taxon>
        <taxon>Glossata</taxon>
        <taxon>Ditrysia</taxon>
        <taxon>Noctuoidea</taxon>
        <taxon>Erebidae</taxon>
        <taxon>Arctiinae</taxon>
        <taxon>Arctia</taxon>
    </lineage>
</organism>
<feature type="compositionally biased region" description="Polar residues" evidence="1">
    <location>
        <begin position="204"/>
        <end position="217"/>
    </location>
</feature>
<comment type="caution">
    <text evidence="2">The sequence shown here is derived from an EMBL/GenBank/DDBJ whole genome shotgun (WGS) entry which is preliminary data.</text>
</comment>
<dbReference type="EMBL" id="CADEBC010000014">
    <property type="protein sequence ID" value="CAB3219824.1"/>
    <property type="molecule type" value="Genomic_DNA"/>
</dbReference>
<evidence type="ECO:0008006" key="4">
    <source>
        <dbReference type="Google" id="ProtNLM"/>
    </source>
</evidence>
<sequence>MDNQFQLLFDKLQIEMQKQTMELQTSITNNIMESLDEKLQPIIAENKILKTKLGKLEIEVESLKRAKKQNNLIFFGIKEDEKSNLELLQKVKKILGTDLSINLEDYEVNNIYRIGKKLSDKARPTLVTFVNEWKKNEVRKLKKNLKDVYISEDYTKDVLEKRKMLQPQLMEERKKGNIAYLKFDKIIIKGKNNPNNDKRKREISTSPQCNTQPRKQQNLMPTNINRLNAYELMRIRSNSLPSNSTDNKQ</sequence>
<dbReference type="AlphaFoldDB" id="A0A8S0YL31"/>
<reference evidence="2 3" key="1">
    <citation type="submission" date="2020-04" db="EMBL/GenBank/DDBJ databases">
        <authorList>
            <person name="Wallbank WR R."/>
            <person name="Pardo Diaz C."/>
            <person name="Kozak K."/>
            <person name="Martin S."/>
            <person name="Jiggins C."/>
            <person name="Moest M."/>
            <person name="Warren A I."/>
            <person name="Byers J.R.P. K."/>
            <person name="Montejo-Kovacevich G."/>
            <person name="Yen C E."/>
        </authorList>
    </citation>
    <scope>NUCLEOTIDE SEQUENCE [LARGE SCALE GENOMIC DNA]</scope>
</reference>
<dbReference type="Proteomes" id="UP000494106">
    <property type="component" value="Unassembled WGS sequence"/>
</dbReference>
<evidence type="ECO:0000313" key="2">
    <source>
        <dbReference type="EMBL" id="CAB3219824.1"/>
    </source>
</evidence>
<feature type="region of interest" description="Disordered" evidence="1">
    <location>
        <begin position="191"/>
        <end position="217"/>
    </location>
</feature>